<dbReference type="GO" id="GO:0005524">
    <property type="term" value="F:ATP binding"/>
    <property type="evidence" value="ECO:0007669"/>
    <property type="project" value="UniProtKB-KW"/>
</dbReference>
<evidence type="ECO:0000256" key="1">
    <source>
        <dbReference type="ARBA" id="ARBA00022741"/>
    </source>
</evidence>
<dbReference type="InterPro" id="IPR027417">
    <property type="entry name" value="P-loop_NTPase"/>
</dbReference>
<accession>A0ABV1MKP6</accession>
<dbReference type="InterPro" id="IPR032781">
    <property type="entry name" value="ABC_tran_Xtn"/>
</dbReference>
<proteinExistence type="predicted"/>
<dbReference type="PANTHER" id="PTHR42855">
    <property type="entry name" value="ABC TRANSPORTER ATP-BINDING SUBUNIT"/>
    <property type="match status" value="1"/>
</dbReference>
<evidence type="ECO:0000259" key="3">
    <source>
        <dbReference type="PROSITE" id="PS50893"/>
    </source>
</evidence>
<keyword evidence="1" id="KW-0547">Nucleotide-binding</keyword>
<keyword evidence="5" id="KW-1185">Reference proteome</keyword>
<reference evidence="4 5" key="1">
    <citation type="submission" date="2024-06" db="EMBL/GenBank/DDBJ databases">
        <title>Lysinibacillus zambalefons sp. nov., a Novel Firmicute Isolated from the Poon Bato Zambales Hyperalkaline Spring.</title>
        <authorList>
            <person name="Aja J.A."/>
            <person name="Lazaro J.E.H."/>
            <person name="Llorin L.D."/>
            <person name="Lim K.R."/>
            <person name="Teodosio J."/>
            <person name="Dalisay D.S."/>
        </authorList>
    </citation>
    <scope>NUCLEOTIDE SEQUENCE [LARGE SCALE GENOMIC DNA]</scope>
    <source>
        <strain evidence="4 5">M3</strain>
    </source>
</reference>
<dbReference type="SUPFAM" id="SSF52540">
    <property type="entry name" value="P-loop containing nucleoside triphosphate hydrolases"/>
    <property type="match status" value="2"/>
</dbReference>
<dbReference type="InterPro" id="IPR003439">
    <property type="entry name" value="ABC_transporter-like_ATP-bd"/>
</dbReference>
<dbReference type="PANTHER" id="PTHR42855:SF2">
    <property type="entry name" value="DRUG RESISTANCE ABC TRANSPORTER,ATP-BINDING PROTEIN"/>
    <property type="match status" value="1"/>
</dbReference>
<organism evidence="4 5">
    <name type="scientific">Lysinibacillus zambalensis</name>
    <dbReference type="NCBI Taxonomy" id="3160866"/>
    <lineage>
        <taxon>Bacteria</taxon>
        <taxon>Bacillati</taxon>
        <taxon>Bacillota</taxon>
        <taxon>Bacilli</taxon>
        <taxon>Bacillales</taxon>
        <taxon>Bacillaceae</taxon>
        <taxon>Lysinibacillus</taxon>
    </lineage>
</organism>
<dbReference type="CDD" id="cd03221">
    <property type="entry name" value="ABCF_EF-3"/>
    <property type="match status" value="2"/>
</dbReference>
<evidence type="ECO:0000313" key="4">
    <source>
        <dbReference type="EMBL" id="MEQ6353075.1"/>
    </source>
</evidence>
<keyword evidence="2 4" id="KW-0067">ATP-binding</keyword>
<name>A0ABV1MKP6_9BACI</name>
<dbReference type="InterPro" id="IPR051309">
    <property type="entry name" value="ABCF_ATPase"/>
</dbReference>
<dbReference type="RefSeq" id="WP_197140750.1">
    <property type="nucleotide sequence ID" value="NZ_JBEGDG010000001.1"/>
</dbReference>
<gene>
    <name evidence="4" type="ORF">ABNX05_00405</name>
</gene>
<dbReference type="PROSITE" id="PS50893">
    <property type="entry name" value="ABC_TRANSPORTER_2"/>
    <property type="match status" value="1"/>
</dbReference>
<dbReference type="SMART" id="SM00382">
    <property type="entry name" value="AAA"/>
    <property type="match status" value="2"/>
</dbReference>
<feature type="domain" description="ABC transporter" evidence="3">
    <location>
        <begin position="2"/>
        <end position="252"/>
    </location>
</feature>
<dbReference type="Proteomes" id="UP001478862">
    <property type="component" value="Unassembled WGS sequence"/>
</dbReference>
<dbReference type="Pfam" id="PF12848">
    <property type="entry name" value="ABC_tran_Xtn"/>
    <property type="match status" value="1"/>
</dbReference>
<dbReference type="Pfam" id="PF00005">
    <property type="entry name" value="ABC_tran"/>
    <property type="match status" value="2"/>
</dbReference>
<protein>
    <submittedName>
        <fullName evidence="4">ATP-binding cassette domain-containing protein</fullName>
    </submittedName>
</protein>
<dbReference type="InterPro" id="IPR003593">
    <property type="entry name" value="AAA+_ATPase"/>
</dbReference>
<evidence type="ECO:0000313" key="5">
    <source>
        <dbReference type="Proteomes" id="UP001478862"/>
    </source>
</evidence>
<dbReference type="Gene3D" id="3.40.50.300">
    <property type="entry name" value="P-loop containing nucleotide triphosphate hydrolases"/>
    <property type="match status" value="2"/>
</dbReference>
<evidence type="ECO:0000256" key="2">
    <source>
        <dbReference type="ARBA" id="ARBA00022840"/>
    </source>
</evidence>
<comment type="caution">
    <text evidence="4">The sequence shown here is derived from an EMBL/GenBank/DDBJ whole genome shotgun (WGS) entry which is preliminary data.</text>
</comment>
<dbReference type="EMBL" id="JBEGDG010000001">
    <property type="protein sequence ID" value="MEQ6353075.1"/>
    <property type="molecule type" value="Genomic_DNA"/>
</dbReference>
<sequence length="534" mass="60528">MIQVSNVGLRYGDRKLFEDVNIKFTPGNCYGLIGANGAGKSTFLKILSGEIEAQEGHVSMGKDERLSVLKQNHFEYDEFNVLDTVVMGNKRLWEVKSEKDAIYAKEDFSDEDGMRAAELEGEFADLNGWEADSEAATLLNGLGIGDELHYMLMADLEGSDKVKVLLAQALFGKPDVLLLDEPTNHLDLKAIQWLEEFLINFENTVIVVSHDRHFLNKVCTHIADLDFSKIQLYVGNYDFWYESSQLAQKMMADQNKKKEEKIKELQAFVARFSANASKSSQATSRKKMLDKIELDDIKPSSRKYPFINFQTGREIGNDVLTVEGLTASNEGETLFKDIRFSMNKEDKIILLGNPMAKTALLDILMDERKADAGTFKWGVTTSQSYFENDHDKYFEGSEKSLVEWLRQYSPDDETESFLRGFLGRMLFSGEEVKKSPSVLSGGEKVRCMLSKMMLATANVVLLDEPTNHLDLESIQALNEGLMRFKGAMLFTSHDHQFIQTIANRVIEIREDGTILDKLLTYDEFLEWKDSQGLS</sequence>